<evidence type="ECO:0000313" key="2">
    <source>
        <dbReference type="EMBL" id="VEL43484.1"/>
    </source>
</evidence>
<proteinExistence type="predicted"/>
<keyword evidence="1" id="KW-0812">Transmembrane</keyword>
<evidence type="ECO:0000256" key="1">
    <source>
        <dbReference type="SAM" id="Phobius"/>
    </source>
</evidence>
<evidence type="ECO:0000313" key="3">
    <source>
        <dbReference type="Proteomes" id="UP000784294"/>
    </source>
</evidence>
<feature type="transmembrane region" description="Helical" evidence="1">
    <location>
        <begin position="15"/>
        <end position="33"/>
    </location>
</feature>
<reference evidence="2" key="1">
    <citation type="submission" date="2018-11" db="EMBL/GenBank/DDBJ databases">
        <authorList>
            <consortium name="Pathogen Informatics"/>
        </authorList>
    </citation>
    <scope>NUCLEOTIDE SEQUENCE</scope>
</reference>
<dbReference type="Proteomes" id="UP000784294">
    <property type="component" value="Unassembled WGS sequence"/>
</dbReference>
<dbReference type="AlphaFoldDB" id="A0A448XS01"/>
<dbReference type="EMBL" id="CAAALY010281869">
    <property type="protein sequence ID" value="VEL43484.1"/>
    <property type="molecule type" value="Genomic_DNA"/>
</dbReference>
<protein>
    <submittedName>
        <fullName evidence="2">Uncharacterized protein</fullName>
    </submittedName>
</protein>
<name>A0A448XS01_9PLAT</name>
<gene>
    <name evidence="2" type="ORF">PXEA_LOCUS36924</name>
</gene>
<comment type="caution">
    <text evidence="2">The sequence shown here is derived from an EMBL/GenBank/DDBJ whole genome shotgun (WGS) entry which is preliminary data.</text>
</comment>
<keyword evidence="3" id="KW-1185">Reference proteome</keyword>
<keyword evidence="1" id="KW-0472">Membrane</keyword>
<sequence>MLVVSAHRAFKSHPIFLHAFVAFPFIIDFVSLAPRDITRQSRRLNLAASSSLLPVRFVVVRRKEEKVKQDCDPLGRLHSVQGTVLFLCRSKAVFNSPKHTQKAGLDLLESANRFLGGKAIVLLNEILLHSISLRFRQRRPGAVARMTSRITAAAGLRSVALGKKLISDFRHFFCRLQRAKVLRL</sequence>
<keyword evidence="1" id="KW-1133">Transmembrane helix</keyword>
<accession>A0A448XS01</accession>
<organism evidence="2 3">
    <name type="scientific">Protopolystoma xenopodis</name>
    <dbReference type="NCBI Taxonomy" id="117903"/>
    <lineage>
        <taxon>Eukaryota</taxon>
        <taxon>Metazoa</taxon>
        <taxon>Spiralia</taxon>
        <taxon>Lophotrochozoa</taxon>
        <taxon>Platyhelminthes</taxon>
        <taxon>Monogenea</taxon>
        <taxon>Polyopisthocotylea</taxon>
        <taxon>Polystomatidea</taxon>
        <taxon>Polystomatidae</taxon>
        <taxon>Protopolystoma</taxon>
    </lineage>
</organism>